<dbReference type="InterPro" id="IPR013783">
    <property type="entry name" value="Ig-like_fold"/>
</dbReference>
<proteinExistence type="predicted"/>
<feature type="domain" description="Fibronectin type-III" evidence="2">
    <location>
        <begin position="234"/>
        <end position="325"/>
    </location>
</feature>
<comment type="caution">
    <text evidence="3">The sequence shown here is derived from an EMBL/GenBank/DDBJ whole genome shotgun (WGS) entry which is preliminary data.</text>
</comment>
<feature type="chain" id="PRO_5045716372" evidence="1">
    <location>
        <begin position="22"/>
        <end position="3284"/>
    </location>
</feature>
<dbReference type="InterPro" id="IPR026444">
    <property type="entry name" value="Secre_tail"/>
</dbReference>
<sequence length="3284" mass="334938">MLRKLVCSVALLMSVVSISLSQSITSYTFTSSNGSFSSISGGVSPGGIGTADEGYFNGIPIGFDFWYMGTRYTTLSASTNGWLTLGANISTATPTDNLSGGDAPRPVLAPLWDNLELSPATKVSYVTTGSAGSRIFTLQCLNVKWTTGASGNTISFQTRLYENSGKIEFIYRPESGTANAPSASIGIAATATGSGNFLSVNNAGSSVSSTAASSVTSKPSTGKTYGFAAPVPAAPSTLTFSSISSTGMTLNWVDLSSNETGFVIYRSTDGVTYTFNAQTAANAVSSTQSGLTANTTYYWKVQAVTEGALSSAISGNQTTFCTGSPSVTATATETCVGGSTGTITAAATGGAPPYTYSLNGGGYQSSPVFAGLAAATYTLNVLGTSGCVSSISVTVNSYANSTDDQNATALGSWVGHVYDGISFGSYVGHYTETENFNESFGGALTCFDVTSGATTRSIYTESFSVKYRMTSTKRGLYVVDLGSDDGNRLTVDGTLVFNSFTYQSFANRPSVLLNLNGASALLYEYFESNGSNQAMFQNLTSVFSNTLSTNLVQSVCVGNAASAISGNTFGTLPSGIFSPAYQWSYSTTAGGARTNLPGATSATFTPSTAASPFNVPGTYYVYRNASLTSLNNVSPFPFVATNESNAATVVINASGQWTGSVSTDWATAGNWCTGVVPTATTNVVIGATAVRMPSITTSVTSNNLTLDAGVTLTIGATGTLNISGTFTNNGIVANTGTVNFNGTSGPQIFSGLTSFYNLTVSNPGGLLLPNAITVNNNVILAAGTLNTNNFNMVVKGNWTNNASTTGLAAGSSTLTFNGTGAQTIGGSFATTFNNVVAANTLNTVTLASNVSVAGDLTVSSGTLDLALFTADRATAGGILSVANNATLRIGGTNTYPANYATSTLVVASTVEYAGTNQTVSNQLYGNLLLSSAGGAVVKTFPATPLTIVGNLSTTTGSGTSVTVTAASALIVGGNVSIGASTTCNGGAFSLSVGGHWTTLGTFNGDTGTVTFTGSGIAVSGSGLQNFHSITVTGSGIVLSSPLISLSGNLATTGSGSTVSLAGTTLQMTGAGATLGGGGISLENLSIAGTVTTASSLTLHGNLLVSGSLTASAGSITMSGATKTISGAGTMAFSTLSISGAVTATSDFSIASALSVNGTLSATAGTAVFTGTSTLSGTANLFDVTLNGTTLTLSANSVLGVARVLAVTSGVMDVASSAPNTVDFNGAGPQNVNGLSYDNLTLSGGNSKTAVAALSVFNTLTIGAGTTFLGGAFTHSIYNDWVNNGTFVAGAGTVQFLGTSTSSIIGATTFNILTVNHALASTELTLASNVSAATVNMTNGTLLTGSNTLTITTTRTGNGDIYGFIQRTHAFTTGVAYAFKNPENSITFAAVSGVTSITVFVTDAEVADFPFGGSAHEEYDITVPAGTYTATLRLSYDDDELNGNNEASMGLWHYNGSAWVAVGKSGNSTTANYVERSGLTSITNRWTFSDNANVVEWNGSVSNAWNTAANWTVVQGSASRPPSALDIVALGNISFTNQPTISTAASTNNIIFGSAKAVVLTVASGGSLTTSGNIAGNWNASVTHTINLNNQDLTVNGDLILSDGVNGQAIDLTIGLGTVNIDGVLTESGGANITFVNAGVLNLHGDFVRTSGTFAAGTGTVAYVGNANQDIANVAYNDLVIDKTAGLATINSAVAIGRNVTVTAGELDNHAATTIAGNVTIAPGGILDNSNTLTVGGDWLNNGSFVANGGQEIFDGAGAQSISSSTFNDLVINKPVGTTATLTGNIAIHGDLTVASGTFDIKTFDSNRTVQGGTITLAAPATFIVGANNSPLNFSNGTLDVASTVIANGVNPQFIFGLEFGNLIFRNGGLKTLVSPINVKGTLTIESGATFDGGAETLTLNGNWVNNGTYIPSAGTTLQSGVGKTISGNTTFNKVIISGSYSNLADITYNDVLHITSTGSIVSGAGIFTTLNGDLINNGILNTLGTTTFTGNVQQTLSLINAVSTVALIVNFNGSVSPVLNSTSTPQYGFLNINNTGGVNPSVDWTILYALTVGSGASFNAGVTTQTIYGSLTNNGIITSLGVLNFIPASPVTLNMGSNFSSAGLVNFGGSGAITLAGTPVSFRDVLVSNTHAAGITPSSPWTIANNFTVNSGTVFHAGALTYDVGGNISNRGMLNRGTSVFILHGTALQDVYSVSAFQDVTINNSAGVATLSSSVSVNGVLNFIAGRLQTGHYTLTQPATGSVVGASQATGWVQGNLQKYVATGAPTQTFEVGDAILYAPVSTTFASVTSAGSLVASSTAGEHPAVNASGIDPSKSVNRYWTLTNNGIVFTQYDATFNFAATDVDAGANSAAFGIQEYDGSSWSAVNASLPNPTNIQANGITASGDFAIGEICHAGTAIAYALTPYCSSGGTASVTATGTTGGTYSSAPGLSIDGTSGDIALGTSAAGQYTVTYTIPAAGSCLTQAITTTLEVTSAPVATIGYAGSPYTVAVGTAPVTFSGTPGGSYSSTPGLSIESTTGEVTLNTSLAGSYTVAYTIAALGGCPLYSTTALLVLVNNLKTWDGGALTTNWSDANNWNPNGEPTALDDIALTGPHTINVDGAGLVNHLTLNHAGLVLTLNAGNPLTISGNLVLTSGSLVGSNGSDLLLSGDWINNGGTFTANGNTVVFSGTGVQNMGGSAVTDFHNITITNTANPGVRVESDQHLGGVLTLGSNVFFDADGSNNTAIFTLISSGDDPTQDAAVAILPAGAQINGAVTVQRFMSQEGVNNSLYRYIASPVERASVADIQNEIPIMGSFTGSSVCTGCGRAQTMFLYNESVVTDLNRSGVADLDDGYVDFPSSAATETLVPGRGYPFLVKGNLLASTLWDVRGRVNTGNVTPVIFPVSFTSSTVVANDGWNLVGNPFPSTIDWNAATGWTKTNVDGTVYVSDNDSGVLQYSTWNGVTGTNGGSRYIAPGQGFWTKADGAGAPVLEANEHVKVAGTQTIFFREGTIDNLLRVTLTKGALKDETVVHFRDDATPAFNNRADAWKLMNGSVNVASYSSDHEKLAINSWSTLECKATVLLALDNLKEGSYELIFSNRDSFEGDVGIWLVDAYTHDSVAIGPDYHYPFVVGQEPASKNSGRFRLQFEKPPVPVPIHEADGVFSVDATRGIQWYFNDVAMAGATTSTIVPGESGNYGVTVLSNGCERRGARVFTVTDTESALRSGIKIYPNPTTGVFYVETEQPITSIAVTNTLGMVVKTVALPDNGLVYRCSFDIHEYASGMYVVHLMAAGFRLNIKIAKE</sequence>
<dbReference type="Gene3D" id="2.60.40.10">
    <property type="entry name" value="Immunoglobulins"/>
    <property type="match status" value="1"/>
</dbReference>
<keyword evidence="1" id="KW-0732">Signal</keyword>
<dbReference type="Pfam" id="PF18962">
    <property type="entry name" value="Por_Secre_tail"/>
    <property type="match status" value="1"/>
</dbReference>
<dbReference type="InterPro" id="IPR036116">
    <property type="entry name" value="FN3_sf"/>
</dbReference>
<dbReference type="Pfam" id="PF00041">
    <property type="entry name" value="fn3"/>
    <property type="match status" value="1"/>
</dbReference>
<name>A0ABS1L2W7_9BACT</name>
<evidence type="ECO:0000259" key="2">
    <source>
        <dbReference type="PROSITE" id="PS50853"/>
    </source>
</evidence>
<gene>
    <name evidence="3" type="ORF">JI741_31725</name>
</gene>
<dbReference type="PROSITE" id="PS50853">
    <property type="entry name" value="FN3"/>
    <property type="match status" value="1"/>
</dbReference>
<keyword evidence="4" id="KW-1185">Reference proteome</keyword>
<accession>A0ABS1L2W7</accession>
<evidence type="ECO:0000256" key="1">
    <source>
        <dbReference type="SAM" id="SignalP"/>
    </source>
</evidence>
<evidence type="ECO:0000313" key="3">
    <source>
        <dbReference type="EMBL" id="MBL0745847.1"/>
    </source>
</evidence>
<dbReference type="RefSeq" id="WP_202016512.1">
    <property type="nucleotide sequence ID" value="NZ_JAERRB010000020.1"/>
</dbReference>
<dbReference type="InterPro" id="IPR003961">
    <property type="entry name" value="FN3_dom"/>
</dbReference>
<evidence type="ECO:0000313" key="4">
    <source>
        <dbReference type="Proteomes" id="UP000613030"/>
    </source>
</evidence>
<feature type="signal peptide" evidence="1">
    <location>
        <begin position="1"/>
        <end position="21"/>
    </location>
</feature>
<organism evidence="3 4">
    <name type="scientific">Chryseolinea lacunae</name>
    <dbReference type="NCBI Taxonomy" id="2801331"/>
    <lineage>
        <taxon>Bacteria</taxon>
        <taxon>Pseudomonadati</taxon>
        <taxon>Bacteroidota</taxon>
        <taxon>Cytophagia</taxon>
        <taxon>Cytophagales</taxon>
        <taxon>Fulvivirgaceae</taxon>
        <taxon>Chryseolinea</taxon>
    </lineage>
</organism>
<dbReference type="Proteomes" id="UP000613030">
    <property type="component" value="Unassembled WGS sequence"/>
</dbReference>
<reference evidence="3 4" key="1">
    <citation type="submission" date="2021-01" db="EMBL/GenBank/DDBJ databases">
        <title>Chryseolinea sp. Jin1 Genome sequencing and assembly.</title>
        <authorList>
            <person name="Kim I."/>
        </authorList>
    </citation>
    <scope>NUCLEOTIDE SEQUENCE [LARGE SCALE GENOMIC DNA]</scope>
    <source>
        <strain evidence="3 4">Jin1</strain>
    </source>
</reference>
<dbReference type="SUPFAM" id="SSF49265">
    <property type="entry name" value="Fibronectin type III"/>
    <property type="match status" value="1"/>
</dbReference>
<dbReference type="NCBIfam" id="TIGR04183">
    <property type="entry name" value="Por_Secre_tail"/>
    <property type="match status" value="1"/>
</dbReference>
<dbReference type="CDD" id="cd00063">
    <property type="entry name" value="FN3"/>
    <property type="match status" value="1"/>
</dbReference>
<protein>
    <submittedName>
        <fullName evidence="3">Fibronectin type III domain-containing protein</fullName>
    </submittedName>
</protein>
<dbReference type="EMBL" id="JAERRB010000020">
    <property type="protein sequence ID" value="MBL0745847.1"/>
    <property type="molecule type" value="Genomic_DNA"/>
</dbReference>
<dbReference type="SMART" id="SM00060">
    <property type="entry name" value="FN3"/>
    <property type="match status" value="1"/>
</dbReference>